<dbReference type="STRING" id="1802055.A3A74_06675"/>
<keyword evidence="1" id="KW-1133">Transmembrane helix</keyword>
<dbReference type="Proteomes" id="UP000179270">
    <property type="component" value="Unassembled WGS sequence"/>
</dbReference>
<comment type="caution">
    <text evidence="2">The sequence shown here is derived from an EMBL/GenBank/DDBJ whole genome shotgun (WGS) entry which is preliminary data.</text>
</comment>
<feature type="transmembrane region" description="Helical" evidence="1">
    <location>
        <begin position="42"/>
        <end position="59"/>
    </location>
</feature>
<proteinExistence type="predicted"/>
<feature type="transmembrane region" description="Helical" evidence="1">
    <location>
        <begin position="12"/>
        <end position="30"/>
    </location>
</feature>
<accession>A0A1F7I9Y8</accession>
<dbReference type="EMBL" id="MGAF01000035">
    <property type="protein sequence ID" value="OGK40171.1"/>
    <property type="molecule type" value="Genomic_DNA"/>
</dbReference>
<name>A0A1F7I9Y8_9BACT</name>
<gene>
    <name evidence="2" type="ORF">A3A74_06675</name>
</gene>
<keyword evidence="1" id="KW-0812">Transmembrane</keyword>
<evidence type="ECO:0000256" key="1">
    <source>
        <dbReference type="SAM" id="Phobius"/>
    </source>
</evidence>
<reference evidence="2 3" key="1">
    <citation type="journal article" date="2016" name="Nat. Commun.">
        <title>Thousands of microbial genomes shed light on interconnected biogeochemical processes in an aquifer system.</title>
        <authorList>
            <person name="Anantharaman K."/>
            <person name="Brown C.T."/>
            <person name="Hug L.A."/>
            <person name="Sharon I."/>
            <person name="Castelle C.J."/>
            <person name="Probst A.J."/>
            <person name="Thomas B.C."/>
            <person name="Singh A."/>
            <person name="Wilkins M.J."/>
            <person name="Karaoz U."/>
            <person name="Brodie E.L."/>
            <person name="Williams K.H."/>
            <person name="Hubbard S.S."/>
            <person name="Banfield J.F."/>
        </authorList>
    </citation>
    <scope>NUCLEOTIDE SEQUENCE [LARGE SCALE GENOMIC DNA]</scope>
</reference>
<evidence type="ECO:0000313" key="2">
    <source>
        <dbReference type="EMBL" id="OGK40171.1"/>
    </source>
</evidence>
<protein>
    <submittedName>
        <fullName evidence="2">Uncharacterized protein</fullName>
    </submittedName>
</protein>
<keyword evidence="1" id="KW-0472">Membrane</keyword>
<organism evidence="2 3">
    <name type="scientific">Candidatus Roizmanbacteria bacterium RIFCSPLOWO2_01_FULL_35_13</name>
    <dbReference type="NCBI Taxonomy" id="1802055"/>
    <lineage>
        <taxon>Bacteria</taxon>
        <taxon>Candidatus Roizmaniibacteriota</taxon>
    </lineage>
</organism>
<sequence>MSVRSEGSHTLLSAAAKVGIALAVTAIFAENDWSNQYPYQNPYIRTLAIVLVSSAFRYIRSNLSIDRKQKIEHWSVDTIFRTPFISFLAASGTELTFLAGFLEFMNWRYEVGRYLKWCKKNYKETSAWTKPESQGEFAGGGSNSYYDELNDVLVGKYNADLPTFNKEAIIYHIAILAHTYASELKENDQFKNRPEVAEEIAAKFYIDRVRIYINPGLRQIAEYRGEMGNEMRENIKDLEETLKENLRHAKTNLFQSKKDKGYDVDAEIIE</sequence>
<dbReference type="AlphaFoldDB" id="A0A1F7I9Y8"/>
<evidence type="ECO:0000313" key="3">
    <source>
        <dbReference type="Proteomes" id="UP000179270"/>
    </source>
</evidence>